<dbReference type="SUPFAM" id="SSF56672">
    <property type="entry name" value="DNA/RNA polymerases"/>
    <property type="match status" value="1"/>
</dbReference>
<comment type="caution">
    <text evidence="3">The sequence shown here is derived from an EMBL/GenBank/DDBJ whole genome shotgun (WGS) entry which is preliminary data.</text>
</comment>
<evidence type="ECO:0000259" key="2">
    <source>
        <dbReference type="Pfam" id="PF25597"/>
    </source>
</evidence>
<reference evidence="3" key="1">
    <citation type="submission" date="2018-01" db="EMBL/GenBank/DDBJ databases">
        <authorList>
            <person name="Mao J.F."/>
        </authorList>
    </citation>
    <scope>NUCLEOTIDE SEQUENCE</scope>
    <source>
        <strain evidence="3">Huo1</strain>
        <tissue evidence="3">Leaf</tissue>
    </source>
</reference>
<dbReference type="Pfam" id="PF25597">
    <property type="entry name" value="SH3_retrovirus"/>
    <property type="match status" value="1"/>
</dbReference>
<protein>
    <recommendedName>
        <fullName evidence="2">Retroviral polymerase SH3-like domain-containing protein</fullName>
    </recommendedName>
</protein>
<dbReference type="InterPro" id="IPR043502">
    <property type="entry name" value="DNA/RNA_pol_sf"/>
</dbReference>
<proteinExistence type="predicted"/>
<dbReference type="Proteomes" id="UP000298416">
    <property type="component" value="Unassembled WGS sequence"/>
</dbReference>
<sequence length="396" mass="44995">MTPEEAWSSFKPSVAHLRVFGCVAYAKIPEARRIKLDDKGEKCIIVGYGDRVMGYKLYNPLTKKVIISRDVVFEEDQTWSWEDKKAASSSEIVPDQQEDASEIEEPESPTSSQGPGGRPRRMRSVNDIYEATEEVDEAVEENKFKMESCNHVNTPVVIGQELRTHDGDAEVDPTYFKSLVGSLRYLTCTRPDILYGVGLISRYMETPSQSHLNAAKRILRYIKGTLNEGILYPSNQEVKLVGYSDSDWGRDLDERKSTTGYCFYIGDAVFTWSSKKQAIVTLSTCEAEYVAASSTVCHCIWLRNLLTFLGLAQQGLTEIRVDNKSAIALAKNPVFHERSKHIDTCYHFIREHLNKNDVKLVYCKSQDQIADIFTKPLKQDVFRKLKFLLGMKTLKN</sequence>
<feature type="compositionally biased region" description="Acidic residues" evidence="1">
    <location>
        <begin position="96"/>
        <end position="107"/>
    </location>
</feature>
<evidence type="ECO:0000313" key="3">
    <source>
        <dbReference type="EMBL" id="KAG6387241.1"/>
    </source>
</evidence>
<organism evidence="3">
    <name type="scientific">Salvia splendens</name>
    <name type="common">Scarlet sage</name>
    <dbReference type="NCBI Taxonomy" id="180675"/>
    <lineage>
        <taxon>Eukaryota</taxon>
        <taxon>Viridiplantae</taxon>
        <taxon>Streptophyta</taxon>
        <taxon>Embryophyta</taxon>
        <taxon>Tracheophyta</taxon>
        <taxon>Spermatophyta</taxon>
        <taxon>Magnoliopsida</taxon>
        <taxon>eudicotyledons</taxon>
        <taxon>Gunneridae</taxon>
        <taxon>Pentapetalae</taxon>
        <taxon>asterids</taxon>
        <taxon>lamiids</taxon>
        <taxon>Lamiales</taxon>
        <taxon>Lamiaceae</taxon>
        <taxon>Nepetoideae</taxon>
        <taxon>Mentheae</taxon>
        <taxon>Salviinae</taxon>
        <taxon>Salvia</taxon>
        <taxon>Salvia subgen. Calosphace</taxon>
        <taxon>core Calosphace</taxon>
    </lineage>
</organism>
<feature type="domain" description="Retroviral polymerase SH3-like" evidence="2">
    <location>
        <begin position="22"/>
        <end position="84"/>
    </location>
</feature>
<name>A0A8X8W3V1_SALSN</name>
<keyword evidence="4" id="KW-1185">Reference proteome</keyword>
<gene>
    <name evidence="3" type="ORF">SASPL_152428</name>
</gene>
<dbReference type="PANTHER" id="PTHR11439:SF517">
    <property type="entry name" value="CYSTEINE-RICH RLK (RECEPTOR-LIKE PROTEIN KINASE) 8"/>
    <property type="match status" value="1"/>
</dbReference>
<reference evidence="3" key="2">
    <citation type="submission" date="2020-08" db="EMBL/GenBank/DDBJ databases">
        <title>Plant Genome Project.</title>
        <authorList>
            <person name="Zhang R.-G."/>
        </authorList>
    </citation>
    <scope>NUCLEOTIDE SEQUENCE</scope>
    <source>
        <strain evidence="3">Huo1</strain>
        <tissue evidence="3">Leaf</tissue>
    </source>
</reference>
<evidence type="ECO:0000313" key="4">
    <source>
        <dbReference type="Proteomes" id="UP000298416"/>
    </source>
</evidence>
<dbReference type="AlphaFoldDB" id="A0A8X8W3V1"/>
<accession>A0A8X8W3V1</accession>
<dbReference type="CDD" id="cd09272">
    <property type="entry name" value="RNase_HI_RT_Ty1"/>
    <property type="match status" value="1"/>
</dbReference>
<evidence type="ECO:0000256" key="1">
    <source>
        <dbReference type="SAM" id="MobiDB-lite"/>
    </source>
</evidence>
<feature type="region of interest" description="Disordered" evidence="1">
    <location>
        <begin position="84"/>
        <end position="122"/>
    </location>
</feature>
<dbReference type="InterPro" id="IPR057670">
    <property type="entry name" value="SH3_retrovirus"/>
</dbReference>
<dbReference type="PANTHER" id="PTHR11439">
    <property type="entry name" value="GAG-POL-RELATED RETROTRANSPOSON"/>
    <property type="match status" value="1"/>
</dbReference>
<dbReference type="EMBL" id="PNBA02000021">
    <property type="protein sequence ID" value="KAG6387241.1"/>
    <property type="molecule type" value="Genomic_DNA"/>
</dbReference>